<gene>
    <name evidence="2" type="ORF">NEIMUCOT_06270</name>
</gene>
<name>D3A035_NEIM2</name>
<accession>D3A035</accession>
<organism evidence="2 3">
    <name type="scientific">Neisseria mucosa (strain ATCC 25996 / DSM 4631 / NCTC 10774 / M26)</name>
    <dbReference type="NCBI Taxonomy" id="546266"/>
    <lineage>
        <taxon>Bacteria</taxon>
        <taxon>Pseudomonadati</taxon>
        <taxon>Pseudomonadota</taxon>
        <taxon>Betaproteobacteria</taxon>
        <taxon>Neisseriales</taxon>
        <taxon>Neisseriaceae</taxon>
        <taxon>Neisseria</taxon>
    </lineage>
</organism>
<feature type="transmembrane region" description="Helical" evidence="1">
    <location>
        <begin position="6"/>
        <end position="24"/>
    </location>
</feature>
<dbReference type="STRING" id="546266.NEIMUCOT_06270"/>
<comment type="caution">
    <text evidence="2">The sequence shown here is derived from an EMBL/GenBank/DDBJ whole genome shotgun (WGS) entry which is preliminary data.</text>
</comment>
<dbReference type="Proteomes" id="UP000003344">
    <property type="component" value="Unassembled WGS sequence"/>
</dbReference>
<dbReference type="AlphaFoldDB" id="D3A035"/>
<keyword evidence="1" id="KW-0812">Transmembrane</keyword>
<keyword evidence="1" id="KW-1133">Transmembrane helix</keyword>
<sequence>MINYLLIIIIFIYFKGGILFCKGVHRFAPTMFGFLLIEACEARRL</sequence>
<evidence type="ECO:0000313" key="2">
    <source>
        <dbReference type="EMBL" id="EFC87305.1"/>
    </source>
</evidence>
<reference evidence="2 3" key="1">
    <citation type="submission" date="2009-10" db="EMBL/GenBank/DDBJ databases">
        <authorList>
            <person name="Weinstock G."/>
            <person name="Sodergren E."/>
            <person name="Clifton S."/>
            <person name="Fulton L."/>
            <person name="Fulton B."/>
            <person name="Courtney L."/>
            <person name="Fronick C."/>
            <person name="Harrison M."/>
            <person name="Strong C."/>
            <person name="Farmer C."/>
            <person name="Delahaunty K."/>
            <person name="Markovic C."/>
            <person name="Hall O."/>
            <person name="Minx P."/>
            <person name="Tomlinson C."/>
            <person name="Mitreva M."/>
            <person name="Nelson J."/>
            <person name="Hou S."/>
            <person name="Wollam A."/>
            <person name="Pepin K.H."/>
            <person name="Johnson M."/>
            <person name="Bhonagiri V."/>
            <person name="Nash W.E."/>
            <person name="Warren W."/>
            <person name="Chinwalla A."/>
            <person name="Mardis E.R."/>
            <person name="Wilson R.K."/>
        </authorList>
    </citation>
    <scope>NUCLEOTIDE SEQUENCE [LARGE SCALE GENOMIC DNA]</scope>
    <source>
        <strain evidence="3">ATCC 25996 / DSM 4631 / NCTC 10774 / M26</strain>
    </source>
</reference>
<protein>
    <submittedName>
        <fullName evidence="2">Uncharacterized protein</fullName>
    </submittedName>
</protein>
<proteinExistence type="predicted"/>
<dbReference type="EMBL" id="ACDX02000023">
    <property type="protein sequence ID" value="EFC87305.1"/>
    <property type="molecule type" value="Genomic_DNA"/>
</dbReference>
<evidence type="ECO:0000256" key="1">
    <source>
        <dbReference type="SAM" id="Phobius"/>
    </source>
</evidence>
<keyword evidence="1" id="KW-0472">Membrane</keyword>
<evidence type="ECO:0000313" key="3">
    <source>
        <dbReference type="Proteomes" id="UP000003344"/>
    </source>
</evidence>